<dbReference type="GO" id="GO:0016151">
    <property type="term" value="F:nickel cation binding"/>
    <property type="evidence" value="ECO:0007669"/>
    <property type="project" value="InterPro"/>
</dbReference>
<dbReference type="RefSeq" id="WP_127980369.1">
    <property type="nucleotide sequence ID" value="NZ_RJIC01000003.1"/>
</dbReference>
<protein>
    <submittedName>
        <fullName evidence="3">Urease accessory protein UreD</fullName>
    </submittedName>
</protein>
<evidence type="ECO:0000256" key="1">
    <source>
        <dbReference type="ARBA" id="ARBA00007177"/>
    </source>
</evidence>
<comment type="caution">
    <text evidence="3">The sequence shown here is derived from an EMBL/GenBank/DDBJ whole genome shotgun (WGS) entry which is preliminary data.</text>
</comment>
<evidence type="ECO:0000313" key="3">
    <source>
        <dbReference type="EMBL" id="RVZ64414.1"/>
    </source>
</evidence>
<gene>
    <name evidence="3" type="ORF">EC574_03180</name>
</gene>
<dbReference type="Proteomes" id="UP000288704">
    <property type="component" value="Unassembled WGS sequence"/>
</dbReference>
<organism evidence="3 4">
    <name type="scientific">Helicobacter pylori</name>
    <name type="common">Campylobacter pylori</name>
    <dbReference type="NCBI Taxonomy" id="210"/>
    <lineage>
        <taxon>Bacteria</taxon>
        <taxon>Pseudomonadati</taxon>
        <taxon>Campylobacterota</taxon>
        <taxon>Epsilonproteobacteria</taxon>
        <taxon>Campylobacterales</taxon>
        <taxon>Helicobacteraceae</taxon>
        <taxon>Helicobacter</taxon>
    </lineage>
</organism>
<dbReference type="AlphaFoldDB" id="A0A438ZKE9"/>
<dbReference type="HAMAP" id="MF_01384">
    <property type="entry name" value="UreD"/>
    <property type="match status" value="1"/>
</dbReference>
<keyword evidence="2" id="KW-0143">Chaperone</keyword>
<name>A0A438ZKE9_HELPX</name>
<dbReference type="PANTHER" id="PTHR33643">
    <property type="entry name" value="UREASE ACCESSORY PROTEIN D"/>
    <property type="match status" value="1"/>
</dbReference>
<evidence type="ECO:0000256" key="2">
    <source>
        <dbReference type="ARBA" id="ARBA00023186"/>
    </source>
</evidence>
<dbReference type="InterPro" id="IPR002669">
    <property type="entry name" value="UreD"/>
</dbReference>
<comment type="similarity">
    <text evidence="1">Belongs to the UreD family.</text>
</comment>
<dbReference type="EMBL" id="RJIC01000003">
    <property type="protein sequence ID" value="RVZ64414.1"/>
    <property type="molecule type" value="Genomic_DNA"/>
</dbReference>
<dbReference type="PANTHER" id="PTHR33643:SF1">
    <property type="entry name" value="UREASE ACCESSORY PROTEIN D"/>
    <property type="match status" value="1"/>
</dbReference>
<sequence>MNTYAQESKLRLKTKIGADGRCVIEDNFFTPPFKLMAPFYPKDDLAEIMLLAVSPGLMKGDAQDVQLNIGPNCKLRITSQSFEKIHNTEDGFASRDMHIVVGENAFLDFAPFPLIPFENAHFKGNTTISLRSSSQLLYSEIIVAGRVARNELFKFSRLHTKISILQDEKPIYYDNTILDPKTTDMNNMCMFDGYTHYLNLVLVNCPIELSGVRGLIEESEGVDGAVSEIASSHLCLKALAKGSEPLLHLREKIARFITQTITPKV</sequence>
<dbReference type="Pfam" id="PF01774">
    <property type="entry name" value="UreD"/>
    <property type="match status" value="1"/>
</dbReference>
<proteinExistence type="inferred from homology"/>
<reference evidence="3 4" key="1">
    <citation type="submission" date="2018-10" db="EMBL/GenBank/DDBJ databases">
        <title>Genetic determinants and prediction of antibiotic resistance phenotypes in Helicobacter pylori.</title>
        <authorList>
            <person name="Wagner K."/>
        </authorList>
    </citation>
    <scope>NUCLEOTIDE SEQUENCE [LARGE SCALE GENOMIC DNA]</scope>
    <source>
        <strain evidence="3 4">ZH117</strain>
    </source>
</reference>
<evidence type="ECO:0000313" key="4">
    <source>
        <dbReference type="Proteomes" id="UP000288704"/>
    </source>
</evidence>
<accession>A0A438ZKE9</accession>